<comment type="caution">
    <text evidence="2">The sequence shown here is derived from an EMBL/GenBank/DDBJ whole genome shotgun (WGS) entry which is preliminary data.</text>
</comment>
<keyword evidence="1" id="KW-0472">Membrane</keyword>
<keyword evidence="1" id="KW-0812">Transmembrane</keyword>
<feature type="transmembrane region" description="Helical" evidence="1">
    <location>
        <begin position="45"/>
        <end position="69"/>
    </location>
</feature>
<sequence>MLLLLYVIKIKSEVITDRLSLLMSPTPPELQRGVFMLRLVVLPGWLIAGTRQITIISGFLFIPFFYMLLRQQMVL</sequence>
<dbReference type="AlphaFoldDB" id="A0A7V9YXS6"/>
<evidence type="ECO:0000313" key="3">
    <source>
        <dbReference type="Proteomes" id="UP000580891"/>
    </source>
</evidence>
<proteinExistence type="predicted"/>
<dbReference type="Proteomes" id="UP000580891">
    <property type="component" value="Unassembled WGS sequence"/>
</dbReference>
<protein>
    <submittedName>
        <fullName evidence="2">Uncharacterized protein</fullName>
    </submittedName>
</protein>
<keyword evidence="3" id="KW-1185">Reference proteome</keyword>
<evidence type="ECO:0000256" key="1">
    <source>
        <dbReference type="SAM" id="Phobius"/>
    </source>
</evidence>
<evidence type="ECO:0000313" key="2">
    <source>
        <dbReference type="EMBL" id="MBA2870253.1"/>
    </source>
</evidence>
<keyword evidence="1" id="KW-1133">Transmembrane helix</keyword>
<organism evidence="2 3">
    <name type="scientific">[Anoxybacillus] calidus</name>
    <dbReference type="NCBI Taxonomy" id="575178"/>
    <lineage>
        <taxon>Bacteria</taxon>
        <taxon>Bacillati</taxon>
        <taxon>Bacillota</taxon>
        <taxon>Bacilli</taxon>
        <taxon>Bacillales</taxon>
        <taxon>Anoxybacillaceae</taxon>
        <taxon>Paranoxybacillus</taxon>
    </lineage>
</organism>
<reference evidence="2 3" key="1">
    <citation type="submission" date="2020-07" db="EMBL/GenBank/DDBJ databases">
        <title>Genomic Encyclopedia of Type Strains, Phase IV (KMG-IV): sequencing the most valuable type-strain genomes for metagenomic binning, comparative biology and taxonomic classification.</title>
        <authorList>
            <person name="Goeker M."/>
        </authorList>
    </citation>
    <scope>NUCLEOTIDE SEQUENCE [LARGE SCALE GENOMIC DNA]</scope>
    <source>
        <strain evidence="2 3">DSM 25220</strain>
    </source>
</reference>
<name>A0A7V9YXS6_9BACL</name>
<accession>A0A7V9YXS6</accession>
<gene>
    <name evidence="2" type="ORF">HNQ85_000511</name>
</gene>
<dbReference type="RefSeq" id="WP_409994108.1">
    <property type="nucleotide sequence ID" value="NZ_JACDUU010000001.1"/>
</dbReference>
<dbReference type="EMBL" id="JACDUU010000001">
    <property type="protein sequence ID" value="MBA2870253.1"/>
    <property type="molecule type" value="Genomic_DNA"/>
</dbReference>